<name>A0AAV5INB8_9ROSI</name>
<sequence length="81" mass="8889">MSPHLATQSARIIPHCSRHPSLLRSSLIAPVIPHCSSHPSLLRSSLIAPIIYYHSNHHLLLPQTSSLTEPKSGSSHNNNDQ</sequence>
<gene>
    <name evidence="1" type="ORF">SLEP1_g15717</name>
</gene>
<evidence type="ECO:0000313" key="2">
    <source>
        <dbReference type="Proteomes" id="UP001054252"/>
    </source>
</evidence>
<reference evidence="1 2" key="1">
    <citation type="journal article" date="2021" name="Commun. Biol.">
        <title>The genome of Shorea leprosula (Dipterocarpaceae) highlights the ecological relevance of drought in aseasonal tropical rainforests.</title>
        <authorList>
            <person name="Ng K.K.S."/>
            <person name="Kobayashi M.J."/>
            <person name="Fawcett J.A."/>
            <person name="Hatakeyama M."/>
            <person name="Paape T."/>
            <person name="Ng C.H."/>
            <person name="Ang C.C."/>
            <person name="Tnah L.H."/>
            <person name="Lee C.T."/>
            <person name="Nishiyama T."/>
            <person name="Sese J."/>
            <person name="O'Brien M.J."/>
            <person name="Copetti D."/>
            <person name="Mohd Noor M.I."/>
            <person name="Ong R.C."/>
            <person name="Putra M."/>
            <person name="Sireger I.Z."/>
            <person name="Indrioko S."/>
            <person name="Kosugi Y."/>
            <person name="Izuno A."/>
            <person name="Isagi Y."/>
            <person name="Lee S.L."/>
            <person name="Shimizu K.K."/>
        </authorList>
    </citation>
    <scope>NUCLEOTIDE SEQUENCE [LARGE SCALE GENOMIC DNA]</scope>
    <source>
        <strain evidence="1">214</strain>
    </source>
</reference>
<protein>
    <submittedName>
        <fullName evidence="1">Uncharacterized protein</fullName>
    </submittedName>
</protein>
<dbReference type="AlphaFoldDB" id="A0AAV5INB8"/>
<dbReference type="EMBL" id="BPVZ01000020">
    <property type="protein sequence ID" value="GKV03412.1"/>
    <property type="molecule type" value="Genomic_DNA"/>
</dbReference>
<comment type="caution">
    <text evidence="1">The sequence shown here is derived from an EMBL/GenBank/DDBJ whole genome shotgun (WGS) entry which is preliminary data.</text>
</comment>
<keyword evidence="2" id="KW-1185">Reference proteome</keyword>
<dbReference type="Proteomes" id="UP001054252">
    <property type="component" value="Unassembled WGS sequence"/>
</dbReference>
<proteinExistence type="predicted"/>
<evidence type="ECO:0000313" key="1">
    <source>
        <dbReference type="EMBL" id="GKV03412.1"/>
    </source>
</evidence>
<organism evidence="1 2">
    <name type="scientific">Rubroshorea leprosula</name>
    <dbReference type="NCBI Taxonomy" id="152421"/>
    <lineage>
        <taxon>Eukaryota</taxon>
        <taxon>Viridiplantae</taxon>
        <taxon>Streptophyta</taxon>
        <taxon>Embryophyta</taxon>
        <taxon>Tracheophyta</taxon>
        <taxon>Spermatophyta</taxon>
        <taxon>Magnoliopsida</taxon>
        <taxon>eudicotyledons</taxon>
        <taxon>Gunneridae</taxon>
        <taxon>Pentapetalae</taxon>
        <taxon>rosids</taxon>
        <taxon>malvids</taxon>
        <taxon>Malvales</taxon>
        <taxon>Dipterocarpaceae</taxon>
        <taxon>Rubroshorea</taxon>
    </lineage>
</organism>
<accession>A0AAV5INB8</accession>